<dbReference type="Proteomes" id="UP000469011">
    <property type="component" value="Unassembled WGS sequence"/>
</dbReference>
<evidence type="ECO:0000313" key="3">
    <source>
        <dbReference type="Proteomes" id="UP000469011"/>
    </source>
</evidence>
<evidence type="ECO:0000256" key="1">
    <source>
        <dbReference type="SAM" id="MobiDB-lite"/>
    </source>
</evidence>
<comment type="caution">
    <text evidence="2">The sequence shown here is derived from an EMBL/GenBank/DDBJ whole genome shotgun (WGS) entry which is preliminary data.</text>
</comment>
<reference evidence="2 3" key="1">
    <citation type="submission" date="2020-01" db="EMBL/GenBank/DDBJ databases">
        <title>Jiella pacifica sp. nov.</title>
        <authorList>
            <person name="Xue Z."/>
            <person name="Zhu S."/>
            <person name="Chen J."/>
            <person name="Yang J."/>
        </authorList>
    </citation>
    <scope>NUCLEOTIDE SEQUENCE [LARGE SCALE GENOMIC DNA]</scope>
    <source>
        <strain evidence="2 3">40Bstr34</strain>
    </source>
</reference>
<name>A0A6N9T455_9HYPH</name>
<evidence type="ECO:0000313" key="2">
    <source>
        <dbReference type="EMBL" id="NDW06051.1"/>
    </source>
</evidence>
<dbReference type="RefSeq" id="WP_163464565.1">
    <property type="nucleotide sequence ID" value="NZ_JAAAMG010000014.1"/>
</dbReference>
<gene>
    <name evidence="2" type="ORF">GTK09_16645</name>
</gene>
<dbReference type="EMBL" id="JAAAMG010000014">
    <property type="protein sequence ID" value="NDW06051.1"/>
    <property type="molecule type" value="Genomic_DNA"/>
</dbReference>
<proteinExistence type="predicted"/>
<feature type="region of interest" description="Disordered" evidence="1">
    <location>
        <begin position="24"/>
        <end position="51"/>
    </location>
</feature>
<keyword evidence="3" id="KW-1185">Reference proteome</keyword>
<protein>
    <submittedName>
        <fullName evidence="2">Uncharacterized protein</fullName>
    </submittedName>
</protein>
<dbReference type="AlphaFoldDB" id="A0A6N9T455"/>
<feature type="compositionally biased region" description="Polar residues" evidence="1">
    <location>
        <begin position="24"/>
        <end position="33"/>
    </location>
</feature>
<organism evidence="2 3">
    <name type="scientific">Jiella pacifica</name>
    <dbReference type="NCBI Taxonomy" id="2696469"/>
    <lineage>
        <taxon>Bacteria</taxon>
        <taxon>Pseudomonadati</taxon>
        <taxon>Pseudomonadota</taxon>
        <taxon>Alphaproteobacteria</taxon>
        <taxon>Hyphomicrobiales</taxon>
        <taxon>Aurantimonadaceae</taxon>
        <taxon>Jiella</taxon>
    </lineage>
</organism>
<accession>A0A6N9T455</accession>
<sequence length="51" mass="5356">MISRRRYGATVEIVIWAETIEAATSSPHGTPTEGTLPGEATATAMPDVPKS</sequence>